<evidence type="ECO:0008006" key="3">
    <source>
        <dbReference type="Google" id="ProtNLM"/>
    </source>
</evidence>
<dbReference type="EMBL" id="MU071288">
    <property type="protein sequence ID" value="KAF5826149.1"/>
    <property type="molecule type" value="Genomic_DNA"/>
</dbReference>
<proteinExistence type="predicted"/>
<organism evidence="1 2">
    <name type="scientific">Dunaliella salina</name>
    <name type="common">Green alga</name>
    <name type="synonym">Protococcus salinus</name>
    <dbReference type="NCBI Taxonomy" id="3046"/>
    <lineage>
        <taxon>Eukaryota</taxon>
        <taxon>Viridiplantae</taxon>
        <taxon>Chlorophyta</taxon>
        <taxon>core chlorophytes</taxon>
        <taxon>Chlorophyceae</taxon>
        <taxon>CS clade</taxon>
        <taxon>Chlamydomonadales</taxon>
        <taxon>Dunaliellaceae</taxon>
        <taxon>Dunaliella</taxon>
    </lineage>
</organism>
<keyword evidence="2" id="KW-1185">Reference proteome</keyword>
<reference evidence="1" key="1">
    <citation type="submission" date="2017-08" db="EMBL/GenBank/DDBJ databases">
        <authorList>
            <person name="Polle J.E."/>
            <person name="Barry K."/>
            <person name="Cushman J."/>
            <person name="Schmutz J."/>
            <person name="Tran D."/>
            <person name="Hathwaick L.T."/>
            <person name="Yim W.C."/>
            <person name="Jenkins J."/>
            <person name="Mckie-Krisberg Z.M."/>
            <person name="Prochnik S."/>
            <person name="Lindquist E."/>
            <person name="Dockter R.B."/>
            <person name="Adam C."/>
            <person name="Molina H."/>
            <person name="Bunkerborg J."/>
            <person name="Jin E."/>
            <person name="Buchheim M."/>
            <person name="Magnuson J."/>
        </authorList>
    </citation>
    <scope>NUCLEOTIDE SEQUENCE</scope>
    <source>
        <strain evidence="1">CCAP 19/18</strain>
    </source>
</reference>
<accession>A0ABQ7FUR7</accession>
<evidence type="ECO:0000313" key="1">
    <source>
        <dbReference type="EMBL" id="KAF5826149.1"/>
    </source>
</evidence>
<comment type="caution">
    <text evidence="1">The sequence shown here is derived from an EMBL/GenBank/DDBJ whole genome shotgun (WGS) entry which is preliminary data.</text>
</comment>
<evidence type="ECO:0000313" key="2">
    <source>
        <dbReference type="Proteomes" id="UP000815325"/>
    </source>
</evidence>
<name>A0ABQ7FUR7_DUNSA</name>
<dbReference type="Proteomes" id="UP000815325">
    <property type="component" value="Unassembled WGS sequence"/>
</dbReference>
<gene>
    <name evidence="1" type="ORF">DUNSADRAFT_4545</name>
</gene>
<protein>
    <recommendedName>
        <fullName evidence="3">Encoded protein</fullName>
    </recommendedName>
</protein>
<sequence>MREWVPSTVASTSPLLRRLCSCVFAAPQTHACCPPKAWLCPQLLVLWCKATVGVPSVLGCQVGWQSCGCTPIICRHILLPCWTMALLLHFAKPGAKAIARVFMNSHSSCGGCRAAGTCGGGGGSKRARS</sequence>